<gene>
    <name evidence="1" type="ORF">P7680_09500</name>
</gene>
<dbReference type="Gene3D" id="3.10.450.50">
    <property type="match status" value="1"/>
</dbReference>
<dbReference type="InterPro" id="IPR004027">
    <property type="entry name" value="SEC_C_motif"/>
</dbReference>
<organism evidence="1 2">
    <name type="scientific">Thalassospira aquimaris</name>
    <dbReference type="NCBI Taxonomy" id="3037796"/>
    <lineage>
        <taxon>Bacteria</taxon>
        <taxon>Pseudomonadati</taxon>
        <taxon>Pseudomonadota</taxon>
        <taxon>Alphaproteobacteria</taxon>
        <taxon>Rhodospirillales</taxon>
        <taxon>Thalassospiraceae</taxon>
        <taxon>Thalassospira</taxon>
    </lineage>
</organism>
<keyword evidence="2" id="KW-1185">Reference proteome</keyword>
<evidence type="ECO:0000313" key="2">
    <source>
        <dbReference type="Proteomes" id="UP001529180"/>
    </source>
</evidence>
<dbReference type="Pfam" id="PF02810">
    <property type="entry name" value="SEC-C"/>
    <property type="match status" value="1"/>
</dbReference>
<protein>
    <submittedName>
        <fullName evidence="1">SEC-C domain-containing protein</fullName>
    </submittedName>
</protein>
<evidence type="ECO:0000313" key="1">
    <source>
        <dbReference type="EMBL" id="MDG4719234.1"/>
    </source>
</evidence>
<name>A0ABT6GBY2_9PROT</name>
<proteinExistence type="predicted"/>
<dbReference type="EMBL" id="JARSBO010000004">
    <property type="protein sequence ID" value="MDG4719234.1"/>
    <property type="molecule type" value="Genomic_DNA"/>
</dbReference>
<dbReference type="Proteomes" id="UP001529180">
    <property type="component" value="Unassembled WGS sequence"/>
</dbReference>
<dbReference type="RefSeq" id="WP_114102410.1">
    <property type="nucleotide sequence ID" value="NZ_JARSBO010000004.1"/>
</dbReference>
<sequence>MKGRDRNAPCWCGSGKKYKKCHLNRDTQPKENPWSTIEMNRKAFKQKKCCAHGVGLGPCEGGVIKAHTISCGPNLTKIAENGHVIQYRADIVDLKKNGRSLSAKKIGIKDASTFYGFCSKHDRELFSCIENEAFSGRQDQCLAVAYRTLSRELYGKDALAHLRETLRNADKGMQLFEQLAVQQILDEINLGNEAARRDLQATFDLLTVSLVENRRDAISSLVLELSAPLPFMFAGAWSPFTDLYGNEIQKGYADERLKQIFFSSFSGTSNTMVCISWLDIDSSAGKVIADQIKALSADTQASACLQMVAKHAENIFFNPNWFFRLASKQRDQLNKLTASGIDLMGSVPSAPVCLDTTFDLPSVVRSFEV</sequence>
<reference evidence="1 2" key="1">
    <citation type="submission" date="2023-03" db="EMBL/GenBank/DDBJ databases">
        <title>Strain FZY0004 represents a novel species in the genus Thalassospira isolated from seawater.</title>
        <authorList>
            <person name="Fu Z.-Y."/>
        </authorList>
    </citation>
    <scope>NUCLEOTIDE SEQUENCE [LARGE SCALE GENOMIC DNA]</scope>
    <source>
        <strain evidence="1 2">FZY0004</strain>
    </source>
</reference>
<dbReference type="SUPFAM" id="SSF103642">
    <property type="entry name" value="Sec-C motif"/>
    <property type="match status" value="1"/>
</dbReference>
<comment type="caution">
    <text evidence="1">The sequence shown here is derived from an EMBL/GenBank/DDBJ whole genome shotgun (WGS) entry which is preliminary data.</text>
</comment>
<accession>A0ABT6GBY2</accession>